<evidence type="ECO:0000313" key="2">
    <source>
        <dbReference type="Proteomes" id="UP000014923"/>
    </source>
</evidence>
<dbReference type="EMBL" id="CAVN010000097">
    <property type="protein sequence ID" value="CDF58615.1"/>
    <property type="molecule type" value="Genomic_DNA"/>
</dbReference>
<dbReference type="InterPro" id="IPR038062">
    <property type="entry name" value="ScdA-like_N_sf"/>
</dbReference>
<dbReference type="SUPFAM" id="SSF140683">
    <property type="entry name" value="SP0561-like"/>
    <property type="match status" value="1"/>
</dbReference>
<dbReference type="eggNOG" id="COG2846">
    <property type="taxonomic scope" value="Bacteria"/>
</dbReference>
<dbReference type="Gene3D" id="1.10.3910.10">
    <property type="entry name" value="SP0561-like"/>
    <property type="match status" value="1"/>
</dbReference>
<name>R7RTP9_9CLOT</name>
<protein>
    <recommendedName>
        <fullName evidence="3">DUF1858 domain-containing protein</fullName>
    </recommendedName>
</protein>
<gene>
    <name evidence="1" type="ORF">TCEL_00661</name>
</gene>
<dbReference type="HOGENOM" id="CLU_180540_2_0_9"/>
<comment type="caution">
    <text evidence="1">The sequence shown here is derived from an EMBL/GenBank/DDBJ whole genome shotgun (WGS) entry which is preliminary data.</text>
</comment>
<organism evidence="1 2">
    <name type="scientific">Thermobrachium celere DSM 8682</name>
    <dbReference type="NCBI Taxonomy" id="941824"/>
    <lineage>
        <taxon>Bacteria</taxon>
        <taxon>Bacillati</taxon>
        <taxon>Bacillota</taxon>
        <taxon>Clostridia</taxon>
        <taxon>Eubacteriales</taxon>
        <taxon>Clostridiaceae</taxon>
        <taxon>Thermobrachium</taxon>
    </lineage>
</organism>
<dbReference type="PANTHER" id="PTHR39341">
    <property type="entry name" value="BSL7085 PROTEIN"/>
    <property type="match status" value="1"/>
</dbReference>
<evidence type="ECO:0008006" key="3">
    <source>
        <dbReference type="Google" id="ProtNLM"/>
    </source>
</evidence>
<dbReference type="AlphaFoldDB" id="R7RTP9"/>
<accession>R7RTP9</accession>
<dbReference type="RefSeq" id="WP_018662885.1">
    <property type="nucleotide sequence ID" value="NZ_HF952018.1"/>
</dbReference>
<keyword evidence="2" id="KW-1185">Reference proteome</keyword>
<dbReference type="PANTHER" id="PTHR39341:SF1">
    <property type="entry name" value="DUF1858 DOMAIN-CONTAINING PROTEIN"/>
    <property type="match status" value="1"/>
</dbReference>
<evidence type="ECO:0000313" key="1">
    <source>
        <dbReference type="EMBL" id="CDF58615.1"/>
    </source>
</evidence>
<sequence>MKIQKEMILLDIVEKYPETEDVFHMYDEVAGVCILCSNLFDSLEVVANKYDLDLEKFLQQLNRAIKK</sequence>
<dbReference type="InterPro" id="IPR023883">
    <property type="entry name" value="CHP03980_redox-disulphide"/>
</dbReference>
<dbReference type="Proteomes" id="UP000014923">
    <property type="component" value="Unassembled WGS sequence"/>
</dbReference>
<proteinExistence type="predicted"/>
<reference evidence="1" key="1">
    <citation type="submission" date="2013-03" db="EMBL/GenBank/DDBJ databases">
        <title>Draft genome sequence of the hydrogen-ethanol-producing anaerobic alkalithermophilic Caloramator celere.</title>
        <authorList>
            <person name="Ciranna A."/>
            <person name="Larjo A."/>
            <person name="Kivisto A."/>
            <person name="Santala V."/>
            <person name="Roos C."/>
            <person name="Karp M."/>
        </authorList>
    </citation>
    <scope>NUCLEOTIDE SEQUENCE [LARGE SCALE GENOMIC DNA]</scope>
    <source>
        <strain evidence="1">DSM 8682</strain>
    </source>
</reference>
<dbReference type="OrthoDB" id="15017at2"/>